<feature type="compositionally biased region" description="Basic and acidic residues" evidence="5">
    <location>
        <begin position="392"/>
        <end position="403"/>
    </location>
</feature>
<comment type="function">
    <text evidence="4">Catalyzes the interconversion of L-alanine and D-alanine. May also act on other amino acids.</text>
</comment>
<evidence type="ECO:0000256" key="2">
    <source>
        <dbReference type="ARBA" id="ARBA00022898"/>
    </source>
</evidence>
<dbReference type="SUPFAM" id="SSF51419">
    <property type="entry name" value="PLP-binding barrel"/>
    <property type="match status" value="1"/>
</dbReference>
<dbReference type="CDD" id="cd00430">
    <property type="entry name" value="PLPDE_III_AR"/>
    <property type="match status" value="1"/>
</dbReference>
<feature type="binding site" evidence="4">
    <location>
        <position position="134"/>
    </location>
    <ligand>
        <name>substrate</name>
    </ligand>
</feature>
<comment type="pathway">
    <text evidence="4">Amino-acid biosynthesis; D-alanine biosynthesis; D-alanine from L-alanine: step 1/1.</text>
</comment>
<dbReference type="InterPro" id="IPR029066">
    <property type="entry name" value="PLP-binding_barrel"/>
</dbReference>
<evidence type="ECO:0000313" key="8">
    <source>
        <dbReference type="Proteomes" id="UP001652264"/>
    </source>
</evidence>
<proteinExistence type="inferred from homology"/>
<dbReference type="Gene3D" id="3.20.20.10">
    <property type="entry name" value="Alanine racemase"/>
    <property type="match status" value="1"/>
</dbReference>
<dbReference type="InterPro" id="IPR009006">
    <property type="entry name" value="Ala_racemase/Decarboxylase_C"/>
</dbReference>
<feature type="region of interest" description="Disordered" evidence="5">
    <location>
        <begin position="383"/>
        <end position="403"/>
    </location>
</feature>
<dbReference type="EC" id="5.1.1.1" evidence="4"/>
<organism evidence="7 8">
    <name type="scientific">Curtobacterium citreum</name>
    <dbReference type="NCBI Taxonomy" id="2036"/>
    <lineage>
        <taxon>Bacteria</taxon>
        <taxon>Bacillati</taxon>
        <taxon>Actinomycetota</taxon>
        <taxon>Actinomycetes</taxon>
        <taxon>Micrococcales</taxon>
        <taxon>Microbacteriaceae</taxon>
        <taxon>Curtobacterium</taxon>
    </lineage>
</organism>
<dbReference type="PRINTS" id="PR00992">
    <property type="entry name" value="ALARACEMASE"/>
</dbReference>
<reference evidence="7 8" key="1">
    <citation type="submission" date="2022-08" db="EMBL/GenBank/DDBJ databases">
        <title>Taxonomy of Curtobacterium flaccumfaciens.</title>
        <authorList>
            <person name="Osdaghi E."/>
            <person name="Taghavi S.M."/>
            <person name="Hamidizade M."/>
            <person name="Abachi H."/>
            <person name="Fazliarab A."/>
            <person name="Baeyen S."/>
            <person name="Portier P."/>
            <person name="Van Vaerenbergh J."/>
            <person name="Jacques M.-A."/>
        </authorList>
    </citation>
    <scope>NUCLEOTIDE SEQUENCE [LARGE SCALE GENOMIC DNA]</scope>
    <source>
        <strain evidence="7 8">LMG8786T</strain>
    </source>
</reference>
<dbReference type="SUPFAM" id="SSF50621">
    <property type="entry name" value="Alanine racemase C-terminal domain-like"/>
    <property type="match status" value="1"/>
</dbReference>
<dbReference type="SMART" id="SM01005">
    <property type="entry name" value="Ala_racemase_C"/>
    <property type="match status" value="1"/>
</dbReference>
<dbReference type="EMBL" id="JANVAD010000003">
    <property type="protein sequence ID" value="MCS6522358.1"/>
    <property type="molecule type" value="Genomic_DNA"/>
</dbReference>
<sequence length="403" mass="43484">MNAPLRRARIDLDAYRSNLDLVREWMDPVEVMAIMKADAYGHGLEPIALAAVDAGVRWIGVLTVPAALRLRAIGVGEDVRLFTWQHDPALDFRDAIDSAVDLGVSNAAELQRVVDAVDQRPARVHLGVDTGLHRDGATAETWPDLVALAVDAQRAGRIEVVAAYTHLAESSDDDDSAAVALFDAAVEQAEDLGLDIPMEHVAASLAGLERKEFRKDMVRMGANLFGMPGADGVSAADLGLEPVMTLTASVAKTKRVPVDTGVSYDYTYRTTSETTLALVPVGYADGVPRRAQGRVEVSIGGRRYPIAGRVAMDQFLVDVGDDDVRVGDLVVLFGTGEHGEMTVLEFGAAVDSIGEEVTCRIGARVPREYVGHEVEGRVGSWLRGDHHHRDHHRGDHQARGTHA</sequence>
<dbReference type="Gene3D" id="2.40.37.10">
    <property type="entry name" value="Lyase, Ornithine Decarboxylase, Chain A, domain 1"/>
    <property type="match status" value="1"/>
</dbReference>
<dbReference type="Pfam" id="PF01168">
    <property type="entry name" value="Ala_racemase_N"/>
    <property type="match status" value="1"/>
</dbReference>
<feature type="binding site" evidence="4">
    <location>
        <position position="312"/>
    </location>
    <ligand>
        <name>substrate</name>
    </ligand>
</feature>
<dbReference type="PANTHER" id="PTHR30511">
    <property type="entry name" value="ALANINE RACEMASE"/>
    <property type="match status" value="1"/>
</dbReference>
<dbReference type="Pfam" id="PF00842">
    <property type="entry name" value="Ala_racemase_C"/>
    <property type="match status" value="1"/>
</dbReference>
<dbReference type="InterPro" id="IPR000821">
    <property type="entry name" value="Ala_racemase"/>
</dbReference>
<dbReference type="HAMAP" id="MF_01201">
    <property type="entry name" value="Ala_racemase"/>
    <property type="match status" value="1"/>
</dbReference>
<comment type="similarity">
    <text evidence="4">Belongs to the alanine racemase family.</text>
</comment>
<dbReference type="InterPro" id="IPR001608">
    <property type="entry name" value="Ala_racemase_N"/>
</dbReference>
<keyword evidence="3 4" id="KW-0413">Isomerase</keyword>
<dbReference type="GeneID" id="95325535"/>
<evidence type="ECO:0000256" key="1">
    <source>
        <dbReference type="ARBA" id="ARBA00001933"/>
    </source>
</evidence>
<evidence type="ECO:0000256" key="4">
    <source>
        <dbReference type="HAMAP-Rule" id="MF_01201"/>
    </source>
</evidence>
<keyword evidence="2 4" id="KW-0663">Pyridoxal phosphate</keyword>
<feature type="modified residue" description="N6-(pyridoxal phosphate)lysine" evidence="4">
    <location>
        <position position="36"/>
    </location>
</feature>
<dbReference type="PROSITE" id="PS00395">
    <property type="entry name" value="ALANINE_RACEMASE"/>
    <property type="match status" value="1"/>
</dbReference>
<dbReference type="RefSeq" id="WP_167510158.1">
    <property type="nucleotide sequence ID" value="NZ_BMNV01000006.1"/>
</dbReference>
<evidence type="ECO:0000256" key="5">
    <source>
        <dbReference type="SAM" id="MobiDB-lite"/>
    </source>
</evidence>
<feature type="active site" description="Proton acceptor; specific for L-alanine" evidence="4">
    <location>
        <position position="264"/>
    </location>
</feature>
<dbReference type="NCBIfam" id="TIGR00492">
    <property type="entry name" value="alr"/>
    <property type="match status" value="1"/>
</dbReference>
<accession>A0ABT2HGF8</accession>
<dbReference type="GO" id="GO:0008784">
    <property type="term" value="F:alanine racemase activity"/>
    <property type="evidence" value="ECO:0007669"/>
    <property type="project" value="UniProtKB-EC"/>
</dbReference>
<dbReference type="PANTHER" id="PTHR30511:SF0">
    <property type="entry name" value="ALANINE RACEMASE, CATABOLIC-RELATED"/>
    <property type="match status" value="1"/>
</dbReference>
<evidence type="ECO:0000313" key="7">
    <source>
        <dbReference type="EMBL" id="MCS6522358.1"/>
    </source>
</evidence>
<evidence type="ECO:0000259" key="6">
    <source>
        <dbReference type="SMART" id="SM01005"/>
    </source>
</evidence>
<comment type="caution">
    <text evidence="7">The sequence shown here is derived from an EMBL/GenBank/DDBJ whole genome shotgun (WGS) entry which is preliminary data.</text>
</comment>
<gene>
    <name evidence="7" type="primary">alr</name>
    <name evidence="7" type="ORF">NYQ28_07245</name>
</gene>
<name>A0ABT2HGF8_9MICO</name>
<protein>
    <recommendedName>
        <fullName evidence="4">Alanine racemase</fullName>
        <ecNumber evidence="4">5.1.1.1</ecNumber>
    </recommendedName>
</protein>
<feature type="domain" description="Alanine racemase C-terminal" evidence="6">
    <location>
        <begin position="243"/>
        <end position="370"/>
    </location>
</feature>
<evidence type="ECO:0000256" key="3">
    <source>
        <dbReference type="ARBA" id="ARBA00023235"/>
    </source>
</evidence>
<feature type="active site" description="Proton acceptor; specific for D-alanine" evidence="4">
    <location>
        <position position="36"/>
    </location>
</feature>
<keyword evidence="8" id="KW-1185">Reference proteome</keyword>
<dbReference type="Proteomes" id="UP001652264">
    <property type="component" value="Unassembled WGS sequence"/>
</dbReference>
<dbReference type="InterPro" id="IPR011079">
    <property type="entry name" value="Ala_racemase_C"/>
</dbReference>
<comment type="cofactor">
    <cofactor evidence="1 4">
        <name>pyridoxal 5'-phosphate</name>
        <dbReference type="ChEBI" id="CHEBI:597326"/>
    </cofactor>
</comment>
<comment type="catalytic activity">
    <reaction evidence="4">
        <text>L-alanine = D-alanine</text>
        <dbReference type="Rhea" id="RHEA:20249"/>
        <dbReference type="ChEBI" id="CHEBI:57416"/>
        <dbReference type="ChEBI" id="CHEBI:57972"/>
        <dbReference type="EC" id="5.1.1.1"/>
    </reaction>
</comment>
<dbReference type="InterPro" id="IPR020622">
    <property type="entry name" value="Ala_racemase_pyridoxalP-BS"/>
</dbReference>